<organism evidence="1 2">
    <name type="scientific">Candolleomyces eurysporus</name>
    <dbReference type="NCBI Taxonomy" id="2828524"/>
    <lineage>
        <taxon>Eukaryota</taxon>
        <taxon>Fungi</taxon>
        <taxon>Dikarya</taxon>
        <taxon>Basidiomycota</taxon>
        <taxon>Agaricomycotina</taxon>
        <taxon>Agaricomycetes</taxon>
        <taxon>Agaricomycetidae</taxon>
        <taxon>Agaricales</taxon>
        <taxon>Agaricineae</taxon>
        <taxon>Psathyrellaceae</taxon>
        <taxon>Candolleomyces</taxon>
    </lineage>
</organism>
<evidence type="ECO:0000313" key="1">
    <source>
        <dbReference type="EMBL" id="KAJ2927878.1"/>
    </source>
</evidence>
<gene>
    <name evidence="1" type="ORF">H1R20_g9206</name>
</gene>
<dbReference type="EMBL" id="JANBPK010000952">
    <property type="protein sequence ID" value="KAJ2927878.1"/>
    <property type="molecule type" value="Genomic_DNA"/>
</dbReference>
<reference evidence="1" key="1">
    <citation type="submission" date="2022-06" db="EMBL/GenBank/DDBJ databases">
        <title>Genome Sequence of Candolleomyces eurysporus.</title>
        <authorList>
            <person name="Buettner E."/>
        </authorList>
    </citation>
    <scope>NUCLEOTIDE SEQUENCE</scope>
    <source>
        <strain evidence="1">VTCC 930004</strain>
    </source>
</reference>
<sequence>MTRTLTKVIYKPDSQSTEEYTVIVNPAEYKKWKAGERSLWQKLLTRSLSFIRHKEAKAS</sequence>
<name>A0A9W8MG62_9AGAR</name>
<evidence type="ECO:0008006" key="3">
    <source>
        <dbReference type="Google" id="ProtNLM"/>
    </source>
</evidence>
<dbReference type="OrthoDB" id="2567806at2759"/>
<evidence type="ECO:0000313" key="2">
    <source>
        <dbReference type="Proteomes" id="UP001140091"/>
    </source>
</evidence>
<feature type="non-terminal residue" evidence="1">
    <location>
        <position position="59"/>
    </location>
</feature>
<proteinExistence type="predicted"/>
<protein>
    <recommendedName>
        <fullName evidence="3">Ribosome maturation protein SDO1/SBDS N-terminal domain-containing protein</fullName>
    </recommendedName>
</protein>
<keyword evidence="2" id="KW-1185">Reference proteome</keyword>
<comment type="caution">
    <text evidence="1">The sequence shown here is derived from an EMBL/GenBank/DDBJ whole genome shotgun (WGS) entry which is preliminary data.</text>
</comment>
<accession>A0A9W8MG62</accession>
<dbReference type="Proteomes" id="UP001140091">
    <property type="component" value="Unassembled WGS sequence"/>
</dbReference>
<dbReference type="AlphaFoldDB" id="A0A9W8MG62"/>